<dbReference type="InterPro" id="IPR003171">
    <property type="entry name" value="Mehydrof_redctse-like"/>
</dbReference>
<keyword evidence="4" id="KW-0274">FAD</keyword>
<sequence>MKRISVELVPRDAEFLLTELESIKGRFPADTVNIPDLLRFDMRSWEGCHLVRKAGKEAIPHIRAIDIDVRKPLPMAEYIYENNITEIVVLTGDRPQDMSRKIYPSTSVDVIRKFKQEMPKIKVYAAIDQYRSSIRNEIEYAMRKLYAGADGFFTQPFYDLRFMEIYAEQLRNTEVFWGVSPVLSENSVNYWEVKNNVVFPIDFRPTFEWNVKFAQDALAFVANQNSNIYFMPIRMKVAEYLAAIFNK</sequence>
<comment type="pathway">
    <text evidence="2">One-carbon metabolism; tetrahydrofolate interconversion.</text>
</comment>
<protein>
    <submittedName>
        <fullName evidence="6">Uncharacterized protein</fullName>
    </submittedName>
</protein>
<dbReference type="UniPathway" id="UPA00193"/>
<dbReference type="EMBL" id="VSSQ01000021">
    <property type="protein sequence ID" value="MPL63436.1"/>
    <property type="molecule type" value="Genomic_DNA"/>
</dbReference>
<dbReference type="AlphaFoldDB" id="A0A644T910"/>
<evidence type="ECO:0000256" key="4">
    <source>
        <dbReference type="ARBA" id="ARBA00022827"/>
    </source>
</evidence>
<proteinExistence type="predicted"/>
<dbReference type="GO" id="GO:0004489">
    <property type="term" value="F:methylenetetrahydrofolate reductase [NAD(P)H] activity"/>
    <property type="evidence" value="ECO:0007669"/>
    <property type="project" value="InterPro"/>
</dbReference>
<gene>
    <name evidence="6" type="ORF">SDC9_09063</name>
</gene>
<dbReference type="InterPro" id="IPR029041">
    <property type="entry name" value="FAD-linked_oxidoreductase-like"/>
</dbReference>
<keyword evidence="3" id="KW-0285">Flavoprotein</keyword>
<reference evidence="6" key="1">
    <citation type="submission" date="2019-08" db="EMBL/GenBank/DDBJ databases">
        <authorList>
            <person name="Kucharzyk K."/>
            <person name="Murdoch R.W."/>
            <person name="Higgins S."/>
            <person name="Loffler F."/>
        </authorList>
    </citation>
    <scope>NUCLEOTIDE SEQUENCE</scope>
</reference>
<dbReference type="SUPFAM" id="SSF51730">
    <property type="entry name" value="FAD-linked oxidoreductase"/>
    <property type="match status" value="1"/>
</dbReference>
<comment type="caution">
    <text evidence="6">The sequence shown here is derived from an EMBL/GenBank/DDBJ whole genome shotgun (WGS) entry which is preliminary data.</text>
</comment>
<evidence type="ECO:0000256" key="2">
    <source>
        <dbReference type="ARBA" id="ARBA00004777"/>
    </source>
</evidence>
<evidence type="ECO:0000313" key="6">
    <source>
        <dbReference type="EMBL" id="MPL63436.1"/>
    </source>
</evidence>
<dbReference type="Pfam" id="PF02219">
    <property type="entry name" value="MTHFR"/>
    <property type="match status" value="1"/>
</dbReference>
<comment type="cofactor">
    <cofactor evidence="1">
        <name>FAD</name>
        <dbReference type="ChEBI" id="CHEBI:57692"/>
    </cofactor>
</comment>
<evidence type="ECO:0000256" key="1">
    <source>
        <dbReference type="ARBA" id="ARBA00001974"/>
    </source>
</evidence>
<dbReference type="GO" id="GO:0035999">
    <property type="term" value="P:tetrahydrofolate interconversion"/>
    <property type="evidence" value="ECO:0007669"/>
    <property type="project" value="UniProtKB-UniPathway"/>
</dbReference>
<evidence type="ECO:0000256" key="3">
    <source>
        <dbReference type="ARBA" id="ARBA00022630"/>
    </source>
</evidence>
<organism evidence="6">
    <name type="scientific">bioreactor metagenome</name>
    <dbReference type="NCBI Taxonomy" id="1076179"/>
    <lineage>
        <taxon>unclassified sequences</taxon>
        <taxon>metagenomes</taxon>
        <taxon>ecological metagenomes</taxon>
    </lineage>
</organism>
<accession>A0A644T910</accession>
<evidence type="ECO:0000256" key="5">
    <source>
        <dbReference type="ARBA" id="ARBA00023002"/>
    </source>
</evidence>
<name>A0A644T910_9ZZZZ</name>
<keyword evidence="5" id="KW-0560">Oxidoreductase</keyword>
<dbReference type="Gene3D" id="3.20.20.220">
    <property type="match status" value="1"/>
</dbReference>
<dbReference type="GO" id="GO:0006555">
    <property type="term" value="P:methionine metabolic process"/>
    <property type="evidence" value="ECO:0007669"/>
    <property type="project" value="InterPro"/>
</dbReference>